<name>A0AAW2M4V4_9LAMI</name>
<proteinExistence type="predicted"/>
<dbReference type="EMBL" id="JACGWK010000011">
    <property type="protein sequence ID" value="KAL0326475.1"/>
    <property type="molecule type" value="Genomic_DNA"/>
</dbReference>
<dbReference type="PANTHER" id="PTHR33223">
    <property type="entry name" value="CCHC-TYPE DOMAIN-CONTAINING PROTEIN"/>
    <property type="match status" value="1"/>
</dbReference>
<protein>
    <recommendedName>
        <fullName evidence="2">Retrotransposon gag domain-containing protein</fullName>
    </recommendedName>
</protein>
<dbReference type="AlphaFoldDB" id="A0AAW2M4V4"/>
<reference evidence="1" key="2">
    <citation type="journal article" date="2024" name="Plant">
        <title>Genomic evolution and insights into agronomic trait innovations of Sesamum species.</title>
        <authorList>
            <person name="Miao H."/>
            <person name="Wang L."/>
            <person name="Qu L."/>
            <person name="Liu H."/>
            <person name="Sun Y."/>
            <person name="Le M."/>
            <person name="Wang Q."/>
            <person name="Wei S."/>
            <person name="Zheng Y."/>
            <person name="Lin W."/>
            <person name="Duan Y."/>
            <person name="Cao H."/>
            <person name="Xiong S."/>
            <person name="Wang X."/>
            <person name="Wei L."/>
            <person name="Li C."/>
            <person name="Ma Q."/>
            <person name="Ju M."/>
            <person name="Zhao R."/>
            <person name="Li G."/>
            <person name="Mu C."/>
            <person name="Tian Q."/>
            <person name="Mei H."/>
            <person name="Zhang T."/>
            <person name="Gao T."/>
            <person name="Zhang H."/>
        </authorList>
    </citation>
    <scope>NUCLEOTIDE SEQUENCE</scope>
    <source>
        <strain evidence="1">G01</strain>
    </source>
</reference>
<gene>
    <name evidence="1" type="ORF">Sangu_1725500</name>
</gene>
<reference evidence="1" key="1">
    <citation type="submission" date="2020-06" db="EMBL/GenBank/DDBJ databases">
        <authorList>
            <person name="Li T."/>
            <person name="Hu X."/>
            <person name="Zhang T."/>
            <person name="Song X."/>
            <person name="Zhang H."/>
            <person name="Dai N."/>
            <person name="Sheng W."/>
            <person name="Hou X."/>
            <person name="Wei L."/>
        </authorList>
    </citation>
    <scope>NUCLEOTIDE SEQUENCE</scope>
    <source>
        <strain evidence="1">G01</strain>
        <tissue evidence="1">Leaf</tissue>
    </source>
</reference>
<evidence type="ECO:0000313" key="1">
    <source>
        <dbReference type="EMBL" id="KAL0326475.1"/>
    </source>
</evidence>
<evidence type="ECO:0008006" key="2">
    <source>
        <dbReference type="Google" id="ProtNLM"/>
    </source>
</evidence>
<dbReference type="PANTHER" id="PTHR33223:SF10">
    <property type="entry name" value="AMINOTRANSFERASE-LIKE PLANT MOBILE DOMAIN-CONTAINING PROTEIN"/>
    <property type="match status" value="1"/>
</dbReference>
<organism evidence="1">
    <name type="scientific">Sesamum angustifolium</name>
    <dbReference type="NCBI Taxonomy" id="2727405"/>
    <lineage>
        <taxon>Eukaryota</taxon>
        <taxon>Viridiplantae</taxon>
        <taxon>Streptophyta</taxon>
        <taxon>Embryophyta</taxon>
        <taxon>Tracheophyta</taxon>
        <taxon>Spermatophyta</taxon>
        <taxon>Magnoliopsida</taxon>
        <taxon>eudicotyledons</taxon>
        <taxon>Gunneridae</taxon>
        <taxon>Pentapetalae</taxon>
        <taxon>asterids</taxon>
        <taxon>lamiids</taxon>
        <taxon>Lamiales</taxon>
        <taxon>Pedaliaceae</taxon>
        <taxon>Sesamum</taxon>
    </lineage>
</organism>
<sequence length="125" mass="14444">MVQLRHQVKKETMPAECGIPFNEHIRMEELPADFQAPSHLSAYNGSTNPAEHIREFGNVALLHRFTDSIKCNVFLTTLTNFAQQWFDQLPAGSVRCFAEFNFLLQHQFVNSEKYQKSIIRLFGVK</sequence>
<accession>A0AAW2M4V4</accession>
<comment type="caution">
    <text evidence="1">The sequence shown here is derived from an EMBL/GenBank/DDBJ whole genome shotgun (WGS) entry which is preliminary data.</text>
</comment>